<comment type="subcellular location">
    <subcellularLocation>
        <location evidence="1">Nucleus</location>
    </subcellularLocation>
</comment>
<dbReference type="GO" id="GO:0005730">
    <property type="term" value="C:nucleolus"/>
    <property type="evidence" value="ECO:0007669"/>
    <property type="project" value="TreeGrafter"/>
</dbReference>
<dbReference type="PANTHER" id="PTHR13100:SF10">
    <property type="entry name" value="CELL GROWTH-REGULATING NUCLEOLAR PROTEIN"/>
    <property type="match status" value="1"/>
</dbReference>
<dbReference type="Pfam" id="PF08790">
    <property type="entry name" value="zf-LYAR"/>
    <property type="match status" value="1"/>
</dbReference>
<name>T1KZI9_TETUR</name>
<evidence type="ECO:0000313" key="10">
    <source>
        <dbReference type="EnsemblMetazoa" id="tetur28g01770.1"/>
    </source>
</evidence>
<dbReference type="eggNOG" id="KOG2186">
    <property type="taxonomic scope" value="Eukaryota"/>
</dbReference>
<dbReference type="InterPro" id="IPR014898">
    <property type="entry name" value="Znf_C2H2_LYAR"/>
</dbReference>
<dbReference type="AlphaFoldDB" id="T1KZI9"/>
<dbReference type="Gene3D" id="3.30.1490.490">
    <property type="match status" value="1"/>
</dbReference>
<dbReference type="Proteomes" id="UP000015104">
    <property type="component" value="Unassembled WGS sequence"/>
</dbReference>
<dbReference type="GO" id="GO:0000122">
    <property type="term" value="P:negative regulation of transcription by RNA polymerase II"/>
    <property type="evidence" value="ECO:0007669"/>
    <property type="project" value="TreeGrafter"/>
</dbReference>
<dbReference type="STRING" id="32264.T1KZI9"/>
<feature type="domain" description="Zinc finger C2H2 LYAR-type" evidence="9">
    <location>
        <begin position="31"/>
        <end position="57"/>
    </location>
</feature>
<reference evidence="10" key="2">
    <citation type="submission" date="2015-06" db="UniProtKB">
        <authorList>
            <consortium name="EnsemblMetazoa"/>
        </authorList>
    </citation>
    <scope>IDENTIFICATION</scope>
</reference>
<accession>T1KZI9</accession>
<feature type="compositionally biased region" description="Polar residues" evidence="8">
    <location>
        <begin position="218"/>
        <end position="229"/>
    </location>
</feature>
<dbReference type="GO" id="GO:0003677">
    <property type="term" value="F:DNA binding"/>
    <property type="evidence" value="ECO:0007669"/>
    <property type="project" value="InterPro"/>
</dbReference>
<organism evidence="10 11">
    <name type="scientific">Tetranychus urticae</name>
    <name type="common">Two-spotted spider mite</name>
    <dbReference type="NCBI Taxonomy" id="32264"/>
    <lineage>
        <taxon>Eukaryota</taxon>
        <taxon>Metazoa</taxon>
        <taxon>Ecdysozoa</taxon>
        <taxon>Arthropoda</taxon>
        <taxon>Chelicerata</taxon>
        <taxon>Arachnida</taxon>
        <taxon>Acari</taxon>
        <taxon>Acariformes</taxon>
        <taxon>Trombidiformes</taxon>
        <taxon>Prostigmata</taxon>
        <taxon>Eleutherengona</taxon>
        <taxon>Raphignathae</taxon>
        <taxon>Tetranychoidea</taxon>
        <taxon>Tetranychidae</taxon>
        <taxon>Tetranychus</taxon>
    </lineage>
</organism>
<keyword evidence="2" id="KW-0479">Metal-binding</keyword>
<evidence type="ECO:0000256" key="7">
    <source>
        <dbReference type="PROSITE-ProRule" id="PRU01145"/>
    </source>
</evidence>
<feature type="compositionally biased region" description="Basic and acidic residues" evidence="8">
    <location>
        <begin position="142"/>
        <end position="180"/>
    </location>
</feature>
<evidence type="ECO:0000256" key="6">
    <source>
        <dbReference type="ARBA" id="ARBA00023242"/>
    </source>
</evidence>
<evidence type="ECO:0000256" key="1">
    <source>
        <dbReference type="ARBA" id="ARBA00004123"/>
    </source>
</evidence>
<evidence type="ECO:0000256" key="2">
    <source>
        <dbReference type="ARBA" id="ARBA00022723"/>
    </source>
</evidence>
<dbReference type="GO" id="GO:0006364">
    <property type="term" value="P:rRNA processing"/>
    <property type="evidence" value="ECO:0007669"/>
    <property type="project" value="TreeGrafter"/>
</dbReference>
<dbReference type="PROSITE" id="PS51804">
    <property type="entry name" value="ZF_C2HC_LYAR"/>
    <property type="match status" value="2"/>
</dbReference>
<evidence type="ECO:0000256" key="5">
    <source>
        <dbReference type="ARBA" id="ARBA00022833"/>
    </source>
</evidence>
<reference evidence="11" key="1">
    <citation type="submission" date="2011-08" db="EMBL/GenBank/DDBJ databases">
        <authorList>
            <person name="Rombauts S."/>
        </authorList>
    </citation>
    <scope>NUCLEOTIDE SEQUENCE</scope>
    <source>
        <strain evidence="11">London</strain>
    </source>
</reference>
<proteinExistence type="predicted"/>
<feature type="compositionally biased region" description="Basic residues" evidence="8">
    <location>
        <begin position="181"/>
        <end position="192"/>
    </location>
</feature>
<dbReference type="GO" id="GO:0008270">
    <property type="term" value="F:zinc ion binding"/>
    <property type="evidence" value="ECO:0007669"/>
    <property type="project" value="UniProtKB-KW"/>
</dbReference>
<dbReference type="PANTHER" id="PTHR13100">
    <property type="entry name" value="CELL GROWTH-REGULATING NUCLEOLAR PROTEIN LYAR"/>
    <property type="match status" value="1"/>
</dbReference>
<dbReference type="OrthoDB" id="21474at2759"/>
<dbReference type="SUPFAM" id="SSF57667">
    <property type="entry name" value="beta-beta-alpha zinc fingers"/>
    <property type="match status" value="2"/>
</dbReference>
<evidence type="ECO:0000256" key="3">
    <source>
        <dbReference type="ARBA" id="ARBA00022737"/>
    </source>
</evidence>
<dbReference type="HOGENOM" id="CLU_057137_1_0_1"/>
<evidence type="ECO:0000256" key="4">
    <source>
        <dbReference type="ARBA" id="ARBA00022771"/>
    </source>
</evidence>
<keyword evidence="11" id="KW-1185">Reference proteome</keyword>
<keyword evidence="5" id="KW-0862">Zinc</keyword>
<protein>
    <recommendedName>
        <fullName evidence="9">Zinc finger C2H2 LYAR-type domain-containing protein</fullName>
    </recommendedName>
</protein>
<keyword evidence="3" id="KW-0677">Repeat</keyword>
<keyword evidence="4 7" id="KW-0863">Zinc-finger</keyword>
<evidence type="ECO:0000259" key="9">
    <source>
        <dbReference type="Pfam" id="PF08790"/>
    </source>
</evidence>
<dbReference type="EnsemblMetazoa" id="tetur28g01770.1">
    <property type="protein sequence ID" value="tetur28g01770.1"/>
    <property type="gene ID" value="tetur28g01770"/>
</dbReference>
<dbReference type="InterPro" id="IPR039999">
    <property type="entry name" value="LYAR"/>
</dbReference>
<evidence type="ECO:0000256" key="8">
    <source>
        <dbReference type="SAM" id="MobiDB-lite"/>
    </source>
</evidence>
<feature type="region of interest" description="Disordered" evidence="8">
    <location>
        <begin position="142"/>
        <end position="229"/>
    </location>
</feature>
<evidence type="ECO:0000313" key="11">
    <source>
        <dbReference type="Proteomes" id="UP000015104"/>
    </source>
</evidence>
<dbReference type="KEGG" id="tut:107368762"/>
<gene>
    <name evidence="10" type="primary">107368762</name>
</gene>
<dbReference type="InterPro" id="IPR036236">
    <property type="entry name" value="Znf_C2H2_sf"/>
</dbReference>
<dbReference type="OMA" id="RWMDVVQ"/>
<sequence length="229" mass="26041">MVVFVCGDCNDVLKKNAVDTHLNRCSCSVISCCDCGKNFSDDGYKAHTQCISEDRKYGPQDEKNVNIPDKGQKRQQDWLNKIKEAVSKVNLSGPTEMALNKLLEYPNIPRKKSKFINFASSCVGIRKPEVVEQIWNIFEEANKATDESKPDKSKPDKSKPDESKPDESKPEDSNDELKETKKVKKDKSKRKAEKNTNGDDSSVKSRKKKKHKRENEATEQSSENQHVEF</sequence>
<keyword evidence="6" id="KW-0539">Nucleus</keyword>
<dbReference type="EMBL" id="CAEY01000741">
    <property type="status" value="NOT_ANNOTATED_CDS"/>
    <property type="molecule type" value="Genomic_DNA"/>
</dbReference>
<feature type="compositionally biased region" description="Basic and acidic residues" evidence="8">
    <location>
        <begin position="193"/>
        <end position="203"/>
    </location>
</feature>